<dbReference type="Pfam" id="PF00024">
    <property type="entry name" value="PAN_1"/>
    <property type="match status" value="2"/>
</dbReference>
<dbReference type="CDD" id="cd01099">
    <property type="entry name" value="PAN_AP_HGF"/>
    <property type="match status" value="1"/>
</dbReference>
<keyword evidence="1" id="KW-0472">Membrane</keyword>
<feature type="chain" id="PRO_5031143592" description="ZP domain-containing protein" evidence="2">
    <location>
        <begin position="21"/>
        <end position="731"/>
    </location>
</feature>
<name>A0A7R9PHN4_TIMGE</name>
<reference evidence="5" key="1">
    <citation type="submission" date="2020-11" db="EMBL/GenBank/DDBJ databases">
        <authorList>
            <person name="Tran Van P."/>
        </authorList>
    </citation>
    <scope>NUCLEOTIDE SEQUENCE</scope>
</reference>
<accession>A0A7R9PHN4</accession>
<organism evidence="5">
    <name type="scientific">Timema genevievae</name>
    <name type="common">Walking stick</name>
    <dbReference type="NCBI Taxonomy" id="629358"/>
    <lineage>
        <taxon>Eukaryota</taxon>
        <taxon>Metazoa</taxon>
        <taxon>Ecdysozoa</taxon>
        <taxon>Arthropoda</taxon>
        <taxon>Hexapoda</taxon>
        <taxon>Insecta</taxon>
        <taxon>Pterygota</taxon>
        <taxon>Neoptera</taxon>
        <taxon>Polyneoptera</taxon>
        <taxon>Phasmatodea</taxon>
        <taxon>Timematodea</taxon>
        <taxon>Timematoidea</taxon>
        <taxon>Timematidae</taxon>
        <taxon>Timema</taxon>
    </lineage>
</organism>
<feature type="domain" description="Apple" evidence="3">
    <location>
        <begin position="209"/>
        <end position="291"/>
    </location>
</feature>
<dbReference type="InterPro" id="IPR003609">
    <property type="entry name" value="Pan_app"/>
</dbReference>
<keyword evidence="1" id="KW-1133">Transmembrane helix</keyword>
<feature type="domain" description="ZP" evidence="4">
    <location>
        <begin position="297"/>
        <end position="605"/>
    </location>
</feature>
<dbReference type="AlphaFoldDB" id="A0A7R9PHN4"/>
<feature type="transmembrane region" description="Helical" evidence="1">
    <location>
        <begin position="670"/>
        <end position="697"/>
    </location>
</feature>
<dbReference type="Gene3D" id="3.50.4.10">
    <property type="entry name" value="Hepatocyte Growth Factor"/>
    <property type="match status" value="2"/>
</dbReference>
<feature type="domain" description="Apple" evidence="3">
    <location>
        <begin position="117"/>
        <end position="199"/>
    </location>
</feature>
<dbReference type="PANTHER" id="PTHR47327:SF8">
    <property type="entry name" value="FI17836P1"/>
    <property type="match status" value="1"/>
</dbReference>
<evidence type="ECO:0008006" key="6">
    <source>
        <dbReference type="Google" id="ProtNLM"/>
    </source>
</evidence>
<evidence type="ECO:0000256" key="2">
    <source>
        <dbReference type="SAM" id="SignalP"/>
    </source>
</evidence>
<feature type="signal peptide" evidence="2">
    <location>
        <begin position="1"/>
        <end position="20"/>
    </location>
</feature>
<dbReference type="PANTHER" id="PTHR47327">
    <property type="entry name" value="FI18240P1-RELATED"/>
    <property type="match status" value="1"/>
</dbReference>
<evidence type="ECO:0000313" key="5">
    <source>
        <dbReference type="EMBL" id="CAD7586684.1"/>
    </source>
</evidence>
<evidence type="ECO:0000256" key="1">
    <source>
        <dbReference type="SAM" id="Phobius"/>
    </source>
</evidence>
<proteinExistence type="predicted"/>
<keyword evidence="2" id="KW-0732">Signal</keyword>
<dbReference type="SMART" id="SM00241">
    <property type="entry name" value="ZP"/>
    <property type="match status" value="1"/>
</dbReference>
<gene>
    <name evidence="5" type="ORF">TGEB3V08_LOCUS990</name>
</gene>
<protein>
    <recommendedName>
        <fullName evidence="6">ZP domain-containing protein</fullName>
    </recommendedName>
</protein>
<evidence type="ECO:0000259" key="3">
    <source>
        <dbReference type="PROSITE" id="PS50948"/>
    </source>
</evidence>
<dbReference type="InterPro" id="IPR052774">
    <property type="entry name" value="Celegans_DevNeuronal_Protein"/>
</dbReference>
<dbReference type="SUPFAM" id="SSF57414">
    <property type="entry name" value="Hairpin loop containing domain-like"/>
    <property type="match status" value="2"/>
</dbReference>
<feature type="domain" description="Apple" evidence="3">
    <location>
        <begin position="24"/>
        <end position="110"/>
    </location>
</feature>
<dbReference type="PROSITE" id="PS51034">
    <property type="entry name" value="ZP_2"/>
    <property type="match status" value="1"/>
</dbReference>
<dbReference type="SMART" id="SM00473">
    <property type="entry name" value="PAN_AP"/>
    <property type="match status" value="3"/>
</dbReference>
<dbReference type="GO" id="GO:0009653">
    <property type="term" value="P:anatomical structure morphogenesis"/>
    <property type="evidence" value="ECO:0007669"/>
    <property type="project" value="TreeGrafter"/>
</dbReference>
<dbReference type="PROSITE" id="PS50948">
    <property type="entry name" value="PAN"/>
    <property type="match status" value="3"/>
</dbReference>
<evidence type="ECO:0000259" key="4">
    <source>
        <dbReference type="PROSITE" id="PS51034"/>
    </source>
</evidence>
<dbReference type="EMBL" id="OE839308">
    <property type="protein sequence ID" value="CAD7586684.1"/>
    <property type="molecule type" value="Genomic_DNA"/>
</dbReference>
<sequence>MGVKVATLLTAYQLLKLVVGQSSCNGTDTFVKVSGYTPSADRLVLLYSRPDYPVTQECVSRCRASRDCLGFVVDYDKSACFRVNSSYEAQNYSLPHIVTIRKYNYFQRTCLRIPGNCTGRWWALERVPGYELVSSGIALVSNVPDSERCAELCLNENRFPCRSAMFSPGRCVLSAEDRRTQPDSYRASPGDIEYLENQCIDSNPKGQTCSFQEFPNSSLSYTDVEFTGTTQAQCQSHCESEQYFICRALTFVPGASINESLCQLHGDDTTSAGPSALNTAPGTLYMERVPCLNLLVTCSNSDITVTLRTIEPFRGRMYVQGRSELCNSEGRGASSTQLVIPLEQTTRAGRRINTCGIMVARSLGETNRSLGDINRSVQSLDQHLYHGSLGDINRSVQSLDQHLYHGSLGDINRTLLSAVVIVQSNAIIQRRGDRAVKIGCLLDAASPQNVTLGSSLTFPGTSSLPGIGTVVVNSSSTAPTVQLHIYDRSKGGDTEAQETQLGQSLEFRIDIDPPDSKVSLPWAGHLVATSQDGTESYLLLDEQGCPPDPQTFPAFSKASNTSRSLVANFRAFKFPRSSVVRFNVMVQFCPGTCQPVDCGSGVASYGRRKRDTDPDVSVTETQSPLYQELPMQKTIVVHNPRLASSSLLSPHDNNSNILLLMPEEPGAVCLYYGAIIGMVMAWMLLQFLLLIGCYFLAKYRKKSRRRDETKLEDDFHAYDNHRHVHWADQDS</sequence>
<dbReference type="InterPro" id="IPR001507">
    <property type="entry name" value="ZP_dom"/>
</dbReference>
<keyword evidence="1" id="KW-0812">Transmembrane</keyword>